<reference evidence="1" key="1">
    <citation type="submission" date="2021-06" db="EMBL/GenBank/DDBJ databases">
        <authorList>
            <person name="Kallberg Y."/>
            <person name="Tangrot J."/>
            <person name="Rosling A."/>
        </authorList>
    </citation>
    <scope>NUCLEOTIDE SEQUENCE</scope>
    <source>
        <strain evidence="1">28 12/20/2015</strain>
    </source>
</reference>
<dbReference type="EMBL" id="CAJVPW010018835">
    <property type="protein sequence ID" value="CAG8683715.1"/>
    <property type="molecule type" value="Genomic_DNA"/>
</dbReference>
<dbReference type="Proteomes" id="UP000789366">
    <property type="component" value="Unassembled WGS sequence"/>
</dbReference>
<comment type="caution">
    <text evidence="1">The sequence shown here is derived from an EMBL/GenBank/DDBJ whole genome shotgun (WGS) entry which is preliminary data.</text>
</comment>
<sequence>NKTEILSLLNTEIEDAVLAVQDLADFENDNVEELIIDLTMNLLDPAIEHQLSKFNHINDTLVLTEDVFSEEQIINIVLNEQQKLEEGDASDTDNELPEIPIIEGLNGLKKFIGFVEQQQS</sequence>
<feature type="non-terminal residue" evidence="1">
    <location>
        <position position="120"/>
    </location>
</feature>
<accession>A0ACA9P0P7</accession>
<name>A0ACA9P0P7_9GLOM</name>
<protein>
    <submittedName>
        <fullName evidence="1">13901_t:CDS:1</fullName>
    </submittedName>
</protein>
<keyword evidence="2" id="KW-1185">Reference proteome</keyword>
<feature type="non-terminal residue" evidence="1">
    <location>
        <position position="1"/>
    </location>
</feature>
<evidence type="ECO:0000313" key="1">
    <source>
        <dbReference type="EMBL" id="CAG8683715.1"/>
    </source>
</evidence>
<gene>
    <name evidence="1" type="ORF">SPELUC_LOCUS10300</name>
</gene>
<proteinExistence type="predicted"/>
<evidence type="ECO:0000313" key="2">
    <source>
        <dbReference type="Proteomes" id="UP000789366"/>
    </source>
</evidence>
<organism evidence="1 2">
    <name type="scientific">Cetraspora pellucida</name>
    <dbReference type="NCBI Taxonomy" id="1433469"/>
    <lineage>
        <taxon>Eukaryota</taxon>
        <taxon>Fungi</taxon>
        <taxon>Fungi incertae sedis</taxon>
        <taxon>Mucoromycota</taxon>
        <taxon>Glomeromycotina</taxon>
        <taxon>Glomeromycetes</taxon>
        <taxon>Diversisporales</taxon>
        <taxon>Gigasporaceae</taxon>
        <taxon>Cetraspora</taxon>
    </lineage>
</organism>